<organism evidence="1 2">
    <name type="scientific">Bimuria novae-zelandiae CBS 107.79</name>
    <dbReference type="NCBI Taxonomy" id="1447943"/>
    <lineage>
        <taxon>Eukaryota</taxon>
        <taxon>Fungi</taxon>
        <taxon>Dikarya</taxon>
        <taxon>Ascomycota</taxon>
        <taxon>Pezizomycotina</taxon>
        <taxon>Dothideomycetes</taxon>
        <taxon>Pleosporomycetidae</taxon>
        <taxon>Pleosporales</taxon>
        <taxon>Massarineae</taxon>
        <taxon>Didymosphaeriaceae</taxon>
        <taxon>Bimuria</taxon>
    </lineage>
</organism>
<sequence>MVARSVRNAPPFGFQPFDHFIMDKWDPFSTLSQKVQHKALVAVWISLGRYGRNVYFGRVMTWFRDSVVPKHIPQDLLTSKQQAQNGELYCAYWIRTWYGSEDGGSGGSGPVTRATADACYDRLYRKAILDIQNEQNEPAIFDDDPESFGMVQHSREQYIPPAGTVPSALAGAFMRVSDSFDGIGLAKWRSDDSEMIAKEEERLENIQYVLVLLADREACERGWGLFLGITHTGQVMPLRVRTKACNTRDQVNQWLGLGNPVDVIPEDRQNKMIYDDLMGDSDGWSER</sequence>
<reference evidence="1" key="1">
    <citation type="journal article" date="2020" name="Stud. Mycol.">
        <title>101 Dothideomycetes genomes: a test case for predicting lifestyles and emergence of pathogens.</title>
        <authorList>
            <person name="Haridas S."/>
            <person name="Albert R."/>
            <person name="Binder M."/>
            <person name="Bloem J."/>
            <person name="Labutti K."/>
            <person name="Salamov A."/>
            <person name="Andreopoulos B."/>
            <person name="Baker S."/>
            <person name="Barry K."/>
            <person name="Bills G."/>
            <person name="Bluhm B."/>
            <person name="Cannon C."/>
            <person name="Castanera R."/>
            <person name="Culley D."/>
            <person name="Daum C."/>
            <person name="Ezra D."/>
            <person name="Gonzalez J."/>
            <person name="Henrissat B."/>
            <person name="Kuo A."/>
            <person name="Liang C."/>
            <person name="Lipzen A."/>
            <person name="Lutzoni F."/>
            <person name="Magnuson J."/>
            <person name="Mondo S."/>
            <person name="Nolan M."/>
            <person name="Ohm R."/>
            <person name="Pangilinan J."/>
            <person name="Park H.-J."/>
            <person name="Ramirez L."/>
            <person name="Alfaro M."/>
            <person name="Sun H."/>
            <person name="Tritt A."/>
            <person name="Yoshinaga Y."/>
            <person name="Zwiers L.-H."/>
            <person name="Turgeon B."/>
            <person name="Goodwin S."/>
            <person name="Spatafora J."/>
            <person name="Crous P."/>
            <person name="Grigoriev I."/>
        </authorList>
    </citation>
    <scope>NUCLEOTIDE SEQUENCE</scope>
    <source>
        <strain evidence="1">CBS 107.79</strain>
    </source>
</reference>
<protein>
    <submittedName>
        <fullName evidence="1">Uncharacterized protein</fullName>
    </submittedName>
</protein>
<evidence type="ECO:0000313" key="1">
    <source>
        <dbReference type="EMBL" id="KAF1970761.1"/>
    </source>
</evidence>
<evidence type="ECO:0000313" key="2">
    <source>
        <dbReference type="Proteomes" id="UP000800036"/>
    </source>
</evidence>
<dbReference type="AlphaFoldDB" id="A0A6A5V0G4"/>
<gene>
    <name evidence="1" type="ORF">BU23DRAFT_472784</name>
</gene>
<keyword evidence="2" id="KW-1185">Reference proteome</keyword>
<dbReference type="Proteomes" id="UP000800036">
    <property type="component" value="Unassembled WGS sequence"/>
</dbReference>
<proteinExistence type="predicted"/>
<accession>A0A6A5V0G4</accession>
<dbReference type="OrthoDB" id="4364812at2759"/>
<name>A0A6A5V0G4_9PLEO</name>
<dbReference type="EMBL" id="ML976698">
    <property type="protein sequence ID" value="KAF1970761.1"/>
    <property type="molecule type" value="Genomic_DNA"/>
</dbReference>